<dbReference type="GO" id="GO:0000725">
    <property type="term" value="P:recombinational repair"/>
    <property type="evidence" value="ECO:0007669"/>
    <property type="project" value="TreeGrafter"/>
</dbReference>
<dbReference type="GO" id="GO:0016787">
    <property type="term" value="F:hydrolase activity"/>
    <property type="evidence" value="ECO:0007669"/>
    <property type="project" value="UniProtKB-KW"/>
</dbReference>
<protein>
    <recommendedName>
        <fullName evidence="5">UvrD-like helicase ATP-binding domain-containing protein</fullName>
    </recommendedName>
</protein>
<feature type="non-terminal residue" evidence="6">
    <location>
        <position position="88"/>
    </location>
</feature>
<feature type="non-terminal residue" evidence="6">
    <location>
        <position position="1"/>
    </location>
</feature>
<dbReference type="AlphaFoldDB" id="X1JC83"/>
<evidence type="ECO:0000313" key="6">
    <source>
        <dbReference type="EMBL" id="GAH92321.1"/>
    </source>
</evidence>
<dbReference type="Gene3D" id="3.40.50.300">
    <property type="entry name" value="P-loop containing nucleotide triphosphate hydrolases"/>
    <property type="match status" value="1"/>
</dbReference>
<dbReference type="InterPro" id="IPR014016">
    <property type="entry name" value="UvrD-like_ATP-bd"/>
</dbReference>
<name>X1JC83_9ZZZZ</name>
<dbReference type="Pfam" id="PF00580">
    <property type="entry name" value="UvrD-helicase"/>
    <property type="match status" value="1"/>
</dbReference>
<dbReference type="GO" id="GO:0003677">
    <property type="term" value="F:DNA binding"/>
    <property type="evidence" value="ECO:0007669"/>
    <property type="project" value="InterPro"/>
</dbReference>
<dbReference type="GO" id="GO:0043138">
    <property type="term" value="F:3'-5' DNA helicase activity"/>
    <property type="evidence" value="ECO:0007669"/>
    <property type="project" value="TreeGrafter"/>
</dbReference>
<evidence type="ECO:0000256" key="3">
    <source>
        <dbReference type="ARBA" id="ARBA00022806"/>
    </source>
</evidence>
<evidence type="ECO:0000259" key="5">
    <source>
        <dbReference type="PROSITE" id="PS51198"/>
    </source>
</evidence>
<keyword evidence="4" id="KW-0067">ATP-binding</keyword>
<dbReference type="SUPFAM" id="SSF52540">
    <property type="entry name" value="P-loop containing nucleoside triphosphate hydrolases"/>
    <property type="match status" value="1"/>
</dbReference>
<sequence>KAEEKIDFSDMINHAVEFVKNRPEKYLNAYDHILVDEFQDISYQRLQLIKGFVNEKSRTKLFCVGDDWQSIYQFTGSDVRFFTNFEEF</sequence>
<dbReference type="InterPro" id="IPR027417">
    <property type="entry name" value="P-loop_NTPase"/>
</dbReference>
<dbReference type="InterPro" id="IPR000212">
    <property type="entry name" value="DNA_helicase_UvrD/REP"/>
</dbReference>
<dbReference type="EMBL" id="BARU01047988">
    <property type="protein sequence ID" value="GAH92321.1"/>
    <property type="molecule type" value="Genomic_DNA"/>
</dbReference>
<evidence type="ECO:0000256" key="4">
    <source>
        <dbReference type="ARBA" id="ARBA00022840"/>
    </source>
</evidence>
<keyword evidence="3" id="KW-0347">Helicase</keyword>
<proteinExistence type="predicted"/>
<keyword evidence="2" id="KW-0378">Hydrolase</keyword>
<dbReference type="PANTHER" id="PTHR11070">
    <property type="entry name" value="UVRD / RECB / PCRA DNA HELICASE FAMILY MEMBER"/>
    <property type="match status" value="1"/>
</dbReference>
<keyword evidence="1" id="KW-0547">Nucleotide-binding</keyword>
<evidence type="ECO:0000256" key="2">
    <source>
        <dbReference type="ARBA" id="ARBA00022801"/>
    </source>
</evidence>
<accession>X1JC83</accession>
<dbReference type="GO" id="GO:0005524">
    <property type="term" value="F:ATP binding"/>
    <property type="evidence" value="ECO:0007669"/>
    <property type="project" value="UniProtKB-KW"/>
</dbReference>
<evidence type="ECO:0000256" key="1">
    <source>
        <dbReference type="ARBA" id="ARBA00022741"/>
    </source>
</evidence>
<dbReference type="PANTHER" id="PTHR11070:SF63">
    <property type="entry name" value="DNA HELICASE IV"/>
    <property type="match status" value="1"/>
</dbReference>
<gene>
    <name evidence="6" type="ORF">S03H2_71593</name>
</gene>
<comment type="caution">
    <text evidence="6">The sequence shown here is derived from an EMBL/GenBank/DDBJ whole genome shotgun (WGS) entry which is preliminary data.</text>
</comment>
<feature type="domain" description="UvrD-like helicase ATP-binding" evidence="5">
    <location>
        <begin position="1"/>
        <end position="88"/>
    </location>
</feature>
<dbReference type="GO" id="GO:0005829">
    <property type="term" value="C:cytosol"/>
    <property type="evidence" value="ECO:0007669"/>
    <property type="project" value="TreeGrafter"/>
</dbReference>
<organism evidence="6">
    <name type="scientific">marine sediment metagenome</name>
    <dbReference type="NCBI Taxonomy" id="412755"/>
    <lineage>
        <taxon>unclassified sequences</taxon>
        <taxon>metagenomes</taxon>
        <taxon>ecological metagenomes</taxon>
    </lineage>
</organism>
<dbReference type="PROSITE" id="PS51198">
    <property type="entry name" value="UVRD_HELICASE_ATP_BIND"/>
    <property type="match status" value="1"/>
</dbReference>
<reference evidence="6" key="1">
    <citation type="journal article" date="2014" name="Front. Microbiol.">
        <title>High frequency of phylogenetically diverse reductive dehalogenase-homologous genes in deep subseafloor sedimentary metagenomes.</title>
        <authorList>
            <person name="Kawai M."/>
            <person name="Futagami T."/>
            <person name="Toyoda A."/>
            <person name="Takaki Y."/>
            <person name="Nishi S."/>
            <person name="Hori S."/>
            <person name="Arai W."/>
            <person name="Tsubouchi T."/>
            <person name="Morono Y."/>
            <person name="Uchiyama I."/>
            <person name="Ito T."/>
            <person name="Fujiyama A."/>
            <person name="Inagaki F."/>
            <person name="Takami H."/>
        </authorList>
    </citation>
    <scope>NUCLEOTIDE SEQUENCE</scope>
    <source>
        <strain evidence="6">Expedition CK06-06</strain>
    </source>
</reference>